<evidence type="ECO:0008006" key="4">
    <source>
        <dbReference type="Google" id="ProtNLM"/>
    </source>
</evidence>
<feature type="transmembrane region" description="Helical" evidence="1">
    <location>
        <begin position="126"/>
        <end position="148"/>
    </location>
</feature>
<proteinExistence type="predicted"/>
<accession>A0A559KCI9</accession>
<keyword evidence="1" id="KW-0812">Transmembrane</keyword>
<name>A0A559KCI9_9BACL</name>
<protein>
    <recommendedName>
        <fullName evidence="4">DUF3784 domain-containing protein</fullName>
    </recommendedName>
</protein>
<feature type="transmembrane region" description="Helical" evidence="1">
    <location>
        <begin position="80"/>
        <end position="98"/>
    </location>
</feature>
<evidence type="ECO:0000313" key="3">
    <source>
        <dbReference type="Proteomes" id="UP000317036"/>
    </source>
</evidence>
<evidence type="ECO:0000256" key="1">
    <source>
        <dbReference type="SAM" id="Phobius"/>
    </source>
</evidence>
<dbReference type="EMBL" id="VNJI01000011">
    <property type="protein sequence ID" value="TVY09844.1"/>
    <property type="molecule type" value="Genomic_DNA"/>
</dbReference>
<gene>
    <name evidence="2" type="ORF">FPZ49_10750</name>
</gene>
<keyword evidence="1" id="KW-1133">Transmembrane helix</keyword>
<keyword evidence="1" id="KW-0472">Membrane</keyword>
<feature type="transmembrane region" description="Helical" evidence="1">
    <location>
        <begin position="52"/>
        <end position="74"/>
    </location>
</feature>
<organism evidence="2 3">
    <name type="scientific">Paenibacillus cremeus</name>
    <dbReference type="NCBI Taxonomy" id="2163881"/>
    <lineage>
        <taxon>Bacteria</taxon>
        <taxon>Bacillati</taxon>
        <taxon>Bacillota</taxon>
        <taxon>Bacilli</taxon>
        <taxon>Bacillales</taxon>
        <taxon>Paenibacillaceae</taxon>
        <taxon>Paenibacillus</taxon>
    </lineage>
</organism>
<keyword evidence="3" id="KW-1185">Reference proteome</keyword>
<reference evidence="2 3" key="1">
    <citation type="submission" date="2019-07" db="EMBL/GenBank/DDBJ databases">
        <authorList>
            <person name="Kim J."/>
        </authorList>
    </citation>
    <scope>NUCLEOTIDE SEQUENCE [LARGE SCALE GENOMIC DNA]</scope>
    <source>
        <strain evidence="2 3">JC52</strain>
    </source>
</reference>
<dbReference type="Proteomes" id="UP000317036">
    <property type="component" value="Unassembled WGS sequence"/>
</dbReference>
<sequence length="149" mass="17339">MIFWTLVFITTSLLTLFNKGIFQSLNQKMKQLELKRLGDGNDEAYTKEFVKFGCFSLIAGMALFVAQIVYIIKAIEIDPYKYPSILAVAIVIICFLRMKKSKKTSEMNEQELIIYKAELLKPKKRTFLQVVLSLLWAAYFGYMFYVLVF</sequence>
<feature type="transmembrane region" description="Helical" evidence="1">
    <location>
        <begin position="6"/>
        <end position="26"/>
    </location>
</feature>
<comment type="caution">
    <text evidence="2">The sequence shown here is derived from an EMBL/GenBank/DDBJ whole genome shotgun (WGS) entry which is preliminary data.</text>
</comment>
<evidence type="ECO:0000313" key="2">
    <source>
        <dbReference type="EMBL" id="TVY09844.1"/>
    </source>
</evidence>
<dbReference type="OrthoDB" id="9875805at2"/>
<dbReference type="RefSeq" id="WP_144846355.1">
    <property type="nucleotide sequence ID" value="NZ_VNJI01000011.1"/>
</dbReference>
<dbReference type="AlphaFoldDB" id="A0A559KCI9"/>